<evidence type="ECO:0000256" key="1">
    <source>
        <dbReference type="ARBA" id="ARBA00004913"/>
    </source>
</evidence>
<dbReference type="OrthoDB" id="8300214at2759"/>
<feature type="region of interest" description="SAM motif I" evidence="6">
    <location>
        <begin position="187"/>
        <end position="196"/>
    </location>
</feature>
<evidence type="ECO:0000259" key="8">
    <source>
        <dbReference type="Pfam" id="PF13649"/>
    </source>
</evidence>
<evidence type="ECO:0000256" key="5">
    <source>
        <dbReference type="ARBA" id="ARBA00022691"/>
    </source>
</evidence>
<feature type="region of interest" description="Disordered" evidence="7">
    <location>
        <begin position="408"/>
        <end position="427"/>
    </location>
</feature>
<dbReference type="CDD" id="cd02440">
    <property type="entry name" value="AdoMet_MTases"/>
    <property type="match status" value="1"/>
</dbReference>
<dbReference type="InterPro" id="IPR029063">
    <property type="entry name" value="SAM-dependent_MTases_sf"/>
</dbReference>
<dbReference type="FunFam" id="3.40.50.150:FF:000669">
    <property type="entry name" value="Cyanobacterial-type MPBQ/MSBQ methyltransferase"/>
    <property type="match status" value="1"/>
</dbReference>
<dbReference type="GO" id="GO:0009820">
    <property type="term" value="P:alkaloid metabolic process"/>
    <property type="evidence" value="ECO:0007669"/>
    <property type="project" value="UniProtKB-KW"/>
</dbReference>
<dbReference type="EMBL" id="PGGS01000620">
    <property type="protein sequence ID" value="PNH02628.1"/>
    <property type="molecule type" value="Genomic_DNA"/>
</dbReference>
<dbReference type="GO" id="GO:0032259">
    <property type="term" value="P:methylation"/>
    <property type="evidence" value="ECO:0007669"/>
    <property type="project" value="UniProtKB-UniRule"/>
</dbReference>
<keyword evidence="5 6" id="KW-0949">S-adenosyl-L-methionine</keyword>
<feature type="region of interest" description="SAM motif III" evidence="6">
    <location>
        <begin position="277"/>
        <end position="286"/>
    </location>
</feature>
<reference evidence="9 10" key="1">
    <citation type="journal article" date="2017" name="Mol. Biol. Evol.">
        <title>The 4-celled Tetrabaena socialis nuclear genome reveals the essential components for genetic control of cell number at the origin of multicellularity in the volvocine lineage.</title>
        <authorList>
            <person name="Featherston J."/>
            <person name="Arakaki Y."/>
            <person name="Hanschen E.R."/>
            <person name="Ferris P.J."/>
            <person name="Michod R.E."/>
            <person name="Olson B.J.S.C."/>
            <person name="Nozaki H."/>
            <person name="Durand P.M."/>
        </authorList>
    </citation>
    <scope>NUCLEOTIDE SEQUENCE [LARGE SCALE GENOMIC DNA]</scope>
    <source>
        <strain evidence="9 10">NIES-571</strain>
    </source>
</reference>
<name>A0A2J7ZQT2_9CHLO</name>
<keyword evidence="4 6" id="KW-0808">Transferase</keyword>
<dbReference type="Pfam" id="PF13649">
    <property type="entry name" value="Methyltransf_25"/>
    <property type="match status" value="1"/>
</dbReference>
<evidence type="ECO:0000256" key="2">
    <source>
        <dbReference type="ARBA" id="ARBA00022589"/>
    </source>
</evidence>
<proteinExistence type="inferred from homology"/>
<dbReference type="PROSITE" id="PS51581">
    <property type="entry name" value="SAM_GTMT"/>
    <property type="match status" value="1"/>
</dbReference>
<evidence type="ECO:0000256" key="4">
    <source>
        <dbReference type="ARBA" id="ARBA00022679"/>
    </source>
</evidence>
<evidence type="ECO:0000256" key="3">
    <source>
        <dbReference type="ARBA" id="ARBA00022603"/>
    </source>
</evidence>
<keyword evidence="2" id="KW-0017">Alkaloid metabolism</keyword>
<evidence type="ECO:0000313" key="10">
    <source>
        <dbReference type="Proteomes" id="UP000236333"/>
    </source>
</evidence>
<organism evidence="9 10">
    <name type="scientific">Tetrabaena socialis</name>
    <dbReference type="NCBI Taxonomy" id="47790"/>
    <lineage>
        <taxon>Eukaryota</taxon>
        <taxon>Viridiplantae</taxon>
        <taxon>Chlorophyta</taxon>
        <taxon>core chlorophytes</taxon>
        <taxon>Chlorophyceae</taxon>
        <taxon>CS clade</taxon>
        <taxon>Chlamydomonadales</taxon>
        <taxon>Tetrabaenaceae</taxon>
        <taxon>Tetrabaena</taxon>
    </lineage>
</organism>
<evidence type="ECO:0000313" key="9">
    <source>
        <dbReference type="EMBL" id="PNH02628.1"/>
    </source>
</evidence>
<dbReference type="PANTHER" id="PTHR44068:SF11">
    <property type="entry name" value="GERANYL DIPHOSPHATE 2-C-METHYLTRANSFERASE"/>
    <property type="match status" value="1"/>
</dbReference>
<comment type="similarity">
    <text evidence="6">Belongs to the class I-like SAM-binding methyltransferase superfamily. gTMT family.</text>
</comment>
<dbReference type="Gene3D" id="3.40.50.150">
    <property type="entry name" value="Vaccinia Virus protein VP39"/>
    <property type="match status" value="1"/>
</dbReference>
<comment type="caution">
    <text evidence="9">The sequence shown here is derived from an EMBL/GenBank/DDBJ whole genome shotgun (WGS) entry which is preliminary data.</text>
</comment>
<accession>A0A2J7ZQT2</accession>
<dbReference type="AlphaFoldDB" id="A0A2J7ZQT2"/>
<dbReference type="InterPro" id="IPR041698">
    <property type="entry name" value="Methyltransf_25"/>
</dbReference>
<comment type="pathway">
    <text evidence="1">Alkaloid biosynthesis.</text>
</comment>
<feature type="compositionally biased region" description="Low complexity" evidence="7">
    <location>
        <begin position="408"/>
        <end position="419"/>
    </location>
</feature>
<keyword evidence="10" id="KW-1185">Reference proteome</keyword>
<dbReference type="InterPro" id="IPR050447">
    <property type="entry name" value="Erg6_SMT_methyltransf"/>
</dbReference>
<dbReference type="InterPro" id="IPR025774">
    <property type="entry name" value="PiNMT-like"/>
</dbReference>
<evidence type="ECO:0000256" key="6">
    <source>
        <dbReference type="PROSITE-ProRule" id="PRU00914"/>
    </source>
</evidence>
<feature type="region of interest" description="SAM motif II" evidence="6">
    <location>
        <begin position="250"/>
        <end position="258"/>
    </location>
</feature>
<dbReference type="SUPFAM" id="SSF53335">
    <property type="entry name" value="S-adenosyl-L-methionine-dependent methyltransferases"/>
    <property type="match status" value="1"/>
</dbReference>
<feature type="domain" description="Methyltransferase" evidence="8">
    <location>
        <begin position="187"/>
        <end position="282"/>
    </location>
</feature>
<protein>
    <submittedName>
        <fullName evidence="9">Putative tocopherol O-methyltransferase, chloroplastic</fullName>
    </submittedName>
</protein>
<evidence type="ECO:0000256" key="7">
    <source>
        <dbReference type="SAM" id="MobiDB-lite"/>
    </source>
</evidence>
<dbReference type="Proteomes" id="UP000236333">
    <property type="component" value="Unassembled WGS sequence"/>
</dbReference>
<sequence>MLGRALQEFGPSVSYRSQPVPAYAPASSRLAARRLRGAPVAALSDIAASSEAVATSSRSSSAAHSAREVYQLSESAVSTSASSAAHGAAGIDPTVLAAVAGLGLTAFTIKRILDTPSRTYDNNVGQEYDAWTEEGVLEYYWGEHIHLGYYSDEELARGYLKKDFKQAKFDFVDEMLGFSGAKAPQKILDVGCGFGGTSRHLAKKFRDASVTGITLSPKQVARGTELAQQQGVTNVKFQVMDALAMDIPDDTYDLVWACESGEHMPDKKKYVEEMTRVLKPGGTLVIACWCQREETPAAPFSPADKADLQFLYDEWAHPYFISIEEFGRLMNGTGKLQAVTTANWNQNTLASWRHSIWVGVFDPWIVISKGPRIWYKTVREIVTIERMHQAFATGLMEYGMMTGTKSLPSAKPADSASDARVPTTIGV</sequence>
<dbReference type="PANTHER" id="PTHR44068">
    <property type="entry name" value="ZGC:194242"/>
    <property type="match status" value="1"/>
</dbReference>
<keyword evidence="3 6" id="KW-0489">Methyltransferase</keyword>
<dbReference type="GO" id="GO:0008168">
    <property type="term" value="F:methyltransferase activity"/>
    <property type="evidence" value="ECO:0007669"/>
    <property type="project" value="UniProtKB-KW"/>
</dbReference>
<gene>
    <name evidence="9" type="ORF">TSOC_011387</name>
</gene>